<protein>
    <submittedName>
        <fullName evidence="6">DNA-binding transcriptional LysR family regulator</fullName>
    </submittedName>
</protein>
<name>A0A841HJ70_9GAMM</name>
<dbReference type="InterPro" id="IPR005119">
    <property type="entry name" value="LysR_subst-bd"/>
</dbReference>
<dbReference type="PANTHER" id="PTHR30537:SF35">
    <property type="entry name" value="TRANSCRIPTIONAL REGULATORY PROTEIN"/>
    <property type="match status" value="1"/>
</dbReference>
<dbReference type="Gene3D" id="3.40.190.290">
    <property type="match status" value="1"/>
</dbReference>
<dbReference type="Pfam" id="PF03466">
    <property type="entry name" value="LysR_substrate"/>
    <property type="match status" value="1"/>
</dbReference>
<gene>
    <name evidence="6" type="ORF">HNQ60_002139</name>
</gene>
<dbReference type="InterPro" id="IPR036388">
    <property type="entry name" value="WH-like_DNA-bd_sf"/>
</dbReference>
<dbReference type="Gene3D" id="1.10.10.10">
    <property type="entry name" value="Winged helix-like DNA-binding domain superfamily/Winged helix DNA-binding domain"/>
    <property type="match status" value="1"/>
</dbReference>
<dbReference type="PROSITE" id="PS50931">
    <property type="entry name" value="HTH_LYSR"/>
    <property type="match status" value="1"/>
</dbReference>
<comment type="caution">
    <text evidence="6">The sequence shown here is derived from an EMBL/GenBank/DDBJ whole genome shotgun (WGS) entry which is preliminary data.</text>
</comment>
<keyword evidence="7" id="KW-1185">Reference proteome</keyword>
<dbReference type="Pfam" id="PF00126">
    <property type="entry name" value="HTH_1"/>
    <property type="match status" value="1"/>
</dbReference>
<dbReference type="PANTHER" id="PTHR30537">
    <property type="entry name" value="HTH-TYPE TRANSCRIPTIONAL REGULATOR"/>
    <property type="match status" value="1"/>
</dbReference>
<dbReference type="GO" id="GO:0003700">
    <property type="term" value="F:DNA-binding transcription factor activity"/>
    <property type="evidence" value="ECO:0007669"/>
    <property type="project" value="InterPro"/>
</dbReference>
<dbReference type="InterPro" id="IPR000847">
    <property type="entry name" value="LysR_HTH_N"/>
</dbReference>
<dbReference type="GO" id="GO:0043565">
    <property type="term" value="F:sequence-specific DNA binding"/>
    <property type="evidence" value="ECO:0007669"/>
    <property type="project" value="TreeGrafter"/>
</dbReference>
<evidence type="ECO:0000256" key="2">
    <source>
        <dbReference type="ARBA" id="ARBA00023015"/>
    </source>
</evidence>
<proteinExistence type="inferred from homology"/>
<evidence type="ECO:0000256" key="4">
    <source>
        <dbReference type="ARBA" id="ARBA00023163"/>
    </source>
</evidence>
<dbReference type="Proteomes" id="UP000588068">
    <property type="component" value="Unassembled WGS sequence"/>
</dbReference>
<evidence type="ECO:0000313" key="6">
    <source>
        <dbReference type="EMBL" id="MBB6093261.1"/>
    </source>
</evidence>
<dbReference type="InterPro" id="IPR036390">
    <property type="entry name" value="WH_DNA-bd_sf"/>
</dbReference>
<dbReference type="SUPFAM" id="SSF46785">
    <property type="entry name" value="Winged helix' DNA-binding domain"/>
    <property type="match status" value="1"/>
</dbReference>
<reference evidence="6 7" key="1">
    <citation type="submission" date="2020-08" db="EMBL/GenBank/DDBJ databases">
        <title>Genomic Encyclopedia of Type Strains, Phase IV (KMG-IV): sequencing the most valuable type-strain genomes for metagenomic binning, comparative biology and taxonomic classification.</title>
        <authorList>
            <person name="Goeker M."/>
        </authorList>
    </citation>
    <scope>NUCLEOTIDE SEQUENCE [LARGE SCALE GENOMIC DNA]</scope>
    <source>
        <strain evidence="6 7">DSM 26723</strain>
    </source>
</reference>
<dbReference type="GO" id="GO:0006351">
    <property type="term" value="P:DNA-templated transcription"/>
    <property type="evidence" value="ECO:0007669"/>
    <property type="project" value="TreeGrafter"/>
</dbReference>
<dbReference type="SUPFAM" id="SSF53850">
    <property type="entry name" value="Periplasmic binding protein-like II"/>
    <property type="match status" value="1"/>
</dbReference>
<evidence type="ECO:0000313" key="7">
    <source>
        <dbReference type="Proteomes" id="UP000588068"/>
    </source>
</evidence>
<keyword evidence="2" id="KW-0805">Transcription regulation</keyword>
<comment type="similarity">
    <text evidence="1">Belongs to the LysR transcriptional regulatory family.</text>
</comment>
<dbReference type="EMBL" id="JACHHZ010000002">
    <property type="protein sequence ID" value="MBB6093261.1"/>
    <property type="molecule type" value="Genomic_DNA"/>
</dbReference>
<accession>A0A841HJ70</accession>
<dbReference type="FunFam" id="1.10.10.10:FF:000001">
    <property type="entry name" value="LysR family transcriptional regulator"/>
    <property type="match status" value="1"/>
</dbReference>
<feature type="domain" description="HTH lysR-type" evidence="5">
    <location>
        <begin position="1"/>
        <end position="59"/>
    </location>
</feature>
<dbReference type="RefSeq" id="WP_184331432.1">
    <property type="nucleotide sequence ID" value="NZ_JACHHZ010000002.1"/>
</dbReference>
<evidence type="ECO:0000259" key="5">
    <source>
        <dbReference type="PROSITE" id="PS50931"/>
    </source>
</evidence>
<dbReference type="AlphaFoldDB" id="A0A841HJ70"/>
<sequence length="305" mass="33542">MDKFTCMQALVRVVESGSFAEAARRMGVSAPMVTKYISHLEQSLGSRLLNRSTHSLSLTDSGHAYYQRCVQLLEDLDEAEAIAGAQSSTPRGSLRMSVSTDFGVNHLGPVLLEYSREYPDVRIDVSVSNHLVDLIEEGFDLAVRITNQLRTNLVARKLATSNLVVCAAPAYLEAHGTPQIPENLVHHNCLAFSDPTLAGEWRLSKEGRVSVVKAAGSLRASSNELLKLAALQGQGVVLQPTFNVSDELRTGRLVPLLTDYDAGALGIFIVYPHRKHQTAKVRSFIDTLVGRWGENSDEDPFWKKQ</sequence>
<dbReference type="InterPro" id="IPR058163">
    <property type="entry name" value="LysR-type_TF_proteobact-type"/>
</dbReference>
<dbReference type="FunFam" id="3.40.190.290:FF:000001">
    <property type="entry name" value="Transcriptional regulator, LysR family"/>
    <property type="match status" value="1"/>
</dbReference>
<evidence type="ECO:0000256" key="3">
    <source>
        <dbReference type="ARBA" id="ARBA00023125"/>
    </source>
</evidence>
<evidence type="ECO:0000256" key="1">
    <source>
        <dbReference type="ARBA" id="ARBA00009437"/>
    </source>
</evidence>
<dbReference type="CDD" id="cd08422">
    <property type="entry name" value="PBP2_CrgA_like"/>
    <property type="match status" value="1"/>
</dbReference>
<keyword evidence="4" id="KW-0804">Transcription</keyword>
<organism evidence="6 7">
    <name type="scientific">Povalibacter uvarum</name>
    <dbReference type="NCBI Taxonomy" id="732238"/>
    <lineage>
        <taxon>Bacteria</taxon>
        <taxon>Pseudomonadati</taxon>
        <taxon>Pseudomonadota</taxon>
        <taxon>Gammaproteobacteria</taxon>
        <taxon>Steroidobacterales</taxon>
        <taxon>Steroidobacteraceae</taxon>
        <taxon>Povalibacter</taxon>
    </lineage>
</organism>
<keyword evidence="3 6" id="KW-0238">DNA-binding</keyword>